<dbReference type="Proteomes" id="UP000608890">
    <property type="component" value="Unassembled WGS sequence"/>
</dbReference>
<comment type="caution">
    <text evidence="1">The sequence shown here is derived from an EMBL/GenBank/DDBJ whole genome shotgun (WGS) entry which is preliminary data.</text>
</comment>
<keyword evidence="2" id="KW-1185">Reference proteome</keyword>
<accession>A0A917U1X4</accession>
<dbReference type="SUPFAM" id="SSF140453">
    <property type="entry name" value="EsxAB dimer-like"/>
    <property type="match status" value="1"/>
</dbReference>
<gene>
    <name evidence="1" type="ORF">GCM10011608_40620</name>
</gene>
<dbReference type="Gene3D" id="1.10.287.1060">
    <property type="entry name" value="ESAT-6-like"/>
    <property type="match status" value="1"/>
</dbReference>
<name>A0A917U1X4_9ACTN</name>
<dbReference type="InterPro" id="IPR036689">
    <property type="entry name" value="ESAT-6-like_sf"/>
</dbReference>
<organism evidence="1 2">
    <name type="scientific">Micromonospora sonchi</name>
    <dbReference type="NCBI Taxonomy" id="1763543"/>
    <lineage>
        <taxon>Bacteria</taxon>
        <taxon>Bacillati</taxon>
        <taxon>Actinomycetota</taxon>
        <taxon>Actinomycetes</taxon>
        <taxon>Micromonosporales</taxon>
        <taxon>Micromonosporaceae</taxon>
        <taxon>Micromonospora</taxon>
    </lineage>
</organism>
<proteinExistence type="predicted"/>
<dbReference type="RefSeq" id="WP_189046696.1">
    <property type="nucleotide sequence ID" value="NZ_BMNB01000020.1"/>
</dbReference>
<protein>
    <recommendedName>
        <fullName evidence="3">WXG100 family type VII secretion target</fullName>
    </recommendedName>
</protein>
<evidence type="ECO:0000313" key="2">
    <source>
        <dbReference type="Proteomes" id="UP000608890"/>
    </source>
</evidence>
<evidence type="ECO:0008006" key="3">
    <source>
        <dbReference type="Google" id="ProtNLM"/>
    </source>
</evidence>
<reference evidence="1" key="1">
    <citation type="journal article" date="2014" name="Int. J. Syst. Evol. Microbiol.">
        <title>Complete genome sequence of Corynebacterium casei LMG S-19264T (=DSM 44701T), isolated from a smear-ripened cheese.</title>
        <authorList>
            <consortium name="US DOE Joint Genome Institute (JGI-PGF)"/>
            <person name="Walter F."/>
            <person name="Albersmeier A."/>
            <person name="Kalinowski J."/>
            <person name="Ruckert C."/>
        </authorList>
    </citation>
    <scope>NUCLEOTIDE SEQUENCE</scope>
    <source>
        <strain evidence="1">CGMCC 4.7312</strain>
    </source>
</reference>
<dbReference type="EMBL" id="BMNB01000020">
    <property type="protein sequence ID" value="GGM51576.1"/>
    <property type="molecule type" value="Genomic_DNA"/>
</dbReference>
<evidence type="ECO:0000313" key="1">
    <source>
        <dbReference type="EMBL" id="GGM51576.1"/>
    </source>
</evidence>
<sequence>MSQPANPLIASRQDSTTALSGIYIAEDIDGLLASFAGGGWIDTAIGGFAVSMDALAFVTDPLGQLVAWGVGWLIEHVKPLSEALDELAGDPDQIAAYAQTWRNVTGAIGESRVTLGDAVSRQIAGWKGAASDAYRRHSQEHQAVLDALARASNAMSEITAGAGLLVAMVRELVRDLIAEFVSVLAVRLWVWLAEAGVTLGVATPWVVTQVTTLAAKWVARITRLLHGLVSSLRRLAPILRRLGELIAELQTVLRRLGDRASAPPPAPTRDTHLLHSDADPLRKWGAARDTHPEQWDAAILQARELGVEITFREGGLAYGPSPSPGQPGHLILDPDASYGALLHEMQHLREDQAAGWVGMRGWFEDPVVRYENEVRAYQQEISYAESIGDQDSVEHLNWLIREEYAKIFGEDPP</sequence>
<reference evidence="1" key="2">
    <citation type="submission" date="2020-09" db="EMBL/GenBank/DDBJ databases">
        <authorList>
            <person name="Sun Q."/>
            <person name="Zhou Y."/>
        </authorList>
    </citation>
    <scope>NUCLEOTIDE SEQUENCE</scope>
    <source>
        <strain evidence="1">CGMCC 4.7312</strain>
    </source>
</reference>
<dbReference type="AlphaFoldDB" id="A0A917U1X4"/>